<evidence type="ECO:0000313" key="2">
    <source>
        <dbReference type="Proteomes" id="UP000507470"/>
    </source>
</evidence>
<reference evidence="1 2" key="1">
    <citation type="submission" date="2020-06" db="EMBL/GenBank/DDBJ databases">
        <authorList>
            <person name="Li R."/>
            <person name="Bekaert M."/>
        </authorList>
    </citation>
    <scope>NUCLEOTIDE SEQUENCE [LARGE SCALE GENOMIC DNA]</scope>
    <source>
        <strain evidence="2">wild</strain>
    </source>
</reference>
<dbReference type="AlphaFoldDB" id="A0A6J8AXS4"/>
<dbReference type="Proteomes" id="UP000507470">
    <property type="component" value="Unassembled WGS sequence"/>
</dbReference>
<name>A0A6J8AXS4_MYTCO</name>
<evidence type="ECO:0008006" key="3">
    <source>
        <dbReference type="Google" id="ProtNLM"/>
    </source>
</evidence>
<gene>
    <name evidence="1" type="ORF">MCOR_12730</name>
</gene>
<protein>
    <recommendedName>
        <fullName evidence="3">Rho termination factor N-terminal domain-containing protein</fullName>
    </recommendedName>
</protein>
<accession>A0A6J8AXS4</accession>
<organism evidence="1 2">
    <name type="scientific">Mytilus coruscus</name>
    <name type="common">Sea mussel</name>
    <dbReference type="NCBI Taxonomy" id="42192"/>
    <lineage>
        <taxon>Eukaryota</taxon>
        <taxon>Metazoa</taxon>
        <taxon>Spiralia</taxon>
        <taxon>Lophotrochozoa</taxon>
        <taxon>Mollusca</taxon>
        <taxon>Bivalvia</taxon>
        <taxon>Autobranchia</taxon>
        <taxon>Pteriomorphia</taxon>
        <taxon>Mytilida</taxon>
        <taxon>Mytiloidea</taxon>
        <taxon>Mytilidae</taxon>
        <taxon>Mytilinae</taxon>
        <taxon>Mytilus</taxon>
    </lineage>
</organism>
<sequence>MNTIVVETVKQLKNMARNAGLKRYSRMKEYQLLELIETKTEHTFERIPKPATKKEIMIEAKQQGLKGVSRLPKNQLLTKVSEKIKKNQESMIQVHEPIRSLKSVLTTWKITPDAEMDIQTFLEETMYDIDMKNAHPTLLSCYCHDNGIKCDGLDTYNENREKYMADWMTRNNETQDDVKAHFLAIINGRRVTLTPEDPEFYSGMRLIMNSIVNLRPDLYALAKKSKDNRGTDYNIDGTTVNYVMCSLENKALMIAFEYLTEQEIEVGSLVFDGLMIYKDNVSPERLSEILKGCSQKVKEVMGCNITITNKVMDEGYDLPLDALTQSVNVELLLRKGVYPYDYMDGFEKL</sequence>
<proteinExistence type="predicted"/>
<evidence type="ECO:0000313" key="1">
    <source>
        <dbReference type="EMBL" id="CAC5375876.1"/>
    </source>
</evidence>
<keyword evidence="2" id="KW-1185">Reference proteome</keyword>
<dbReference type="EMBL" id="CACVKT020002165">
    <property type="protein sequence ID" value="CAC5375876.1"/>
    <property type="molecule type" value="Genomic_DNA"/>
</dbReference>